<dbReference type="PRINTS" id="PR00813">
    <property type="entry name" value="BCTERIALGSPG"/>
</dbReference>
<dbReference type="InterPro" id="IPR012902">
    <property type="entry name" value="N_methyl_site"/>
</dbReference>
<dbReference type="PANTHER" id="PTHR30093:SF44">
    <property type="entry name" value="TYPE II SECRETION SYSTEM CORE PROTEIN G"/>
    <property type="match status" value="1"/>
</dbReference>
<dbReference type="Gene3D" id="3.30.700.10">
    <property type="entry name" value="Glycoprotein, Type 4 Pilin"/>
    <property type="match status" value="1"/>
</dbReference>
<dbReference type="EMBL" id="MFAE01000014">
    <property type="protein sequence ID" value="OGD66745.1"/>
    <property type="molecule type" value="Genomic_DNA"/>
</dbReference>
<evidence type="ECO:0000313" key="8">
    <source>
        <dbReference type="EMBL" id="OGD66745.1"/>
    </source>
</evidence>
<evidence type="ECO:0000256" key="2">
    <source>
        <dbReference type="ARBA" id="ARBA00022481"/>
    </source>
</evidence>
<dbReference type="GO" id="GO:0016020">
    <property type="term" value="C:membrane"/>
    <property type="evidence" value="ECO:0007669"/>
    <property type="project" value="UniProtKB-SubCell"/>
</dbReference>
<accession>A0A1F5EHA0</accession>
<evidence type="ECO:0000256" key="1">
    <source>
        <dbReference type="ARBA" id="ARBA00004167"/>
    </source>
</evidence>
<evidence type="ECO:0000259" key="7">
    <source>
        <dbReference type="Pfam" id="PF08334"/>
    </source>
</evidence>
<sequence>MLKNKKDKNLRSKFLLLKTKNYQLSNNFGFTLIELLVVIAIIGILSSVVMASLNGARAKARTAKAIAELGNIRTAMEVMEMDTGEWPGHQTPYSVCGACGSNEVEDITVASAGLTANDPITPYSGWRGPYINANIIDPWGHPYFLDTDYTVAGENAVALGSYGPDGIGLNLYNSDDIILILAQE</sequence>
<comment type="subcellular location">
    <subcellularLocation>
        <location evidence="1">Membrane</location>
        <topology evidence="1">Single-pass membrane protein</topology>
    </subcellularLocation>
</comment>
<protein>
    <recommendedName>
        <fullName evidence="7">Type II secretion system protein GspG C-terminal domain-containing protein</fullName>
    </recommendedName>
</protein>
<keyword evidence="2" id="KW-0488">Methylation</keyword>
<keyword evidence="3 6" id="KW-0812">Transmembrane</keyword>
<keyword evidence="4 6" id="KW-1133">Transmembrane helix</keyword>
<dbReference type="GO" id="GO:0015628">
    <property type="term" value="P:protein secretion by the type II secretion system"/>
    <property type="evidence" value="ECO:0007669"/>
    <property type="project" value="InterPro"/>
</dbReference>
<proteinExistence type="predicted"/>
<dbReference type="STRING" id="1797582.A2442_01315"/>
<dbReference type="NCBIfam" id="TIGR02532">
    <property type="entry name" value="IV_pilin_GFxxxE"/>
    <property type="match status" value="1"/>
</dbReference>
<dbReference type="AlphaFoldDB" id="A0A1F5EHA0"/>
<evidence type="ECO:0000256" key="3">
    <source>
        <dbReference type="ARBA" id="ARBA00022692"/>
    </source>
</evidence>
<comment type="caution">
    <text evidence="8">The sequence shown here is derived from an EMBL/GenBank/DDBJ whole genome shotgun (WGS) entry which is preliminary data.</text>
</comment>
<reference evidence="8 9" key="1">
    <citation type="journal article" date="2016" name="Nat. Commun.">
        <title>Thousands of microbial genomes shed light on interconnected biogeochemical processes in an aquifer system.</title>
        <authorList>
            <person name="Anantharaman K."/>
            <person name="Brown C.T."/>
            <person name="Hug L.A."/>
            <person name="Sharon I."/>
            <person name="Castelle C.J."/>
            <person name="Probst A.J."/>
            <person name="Thomas B.C."/>
            <person name="Singh A."/>
            <person name="Wilkins M.J."/>
            <person name="Karaoz U."/>
            <person name="Brodie E.L."/>
            <person name="Williams K.H."/>
            <person name="Hubbard S.S."/>
            <person name="Banfield J.F."/>
        </authorList>
    </citation>
    <scope>NUCLEOTIDE SEQUENCE [LARGE SCALE GENOMIC DNA]</scope>
</reference>
<dbReference type="SUPFAM" id="SSF54523">
    <property type="entry name" value="Pili subunits"/>
    <property type="match status" value="1"/>
</dbReference>
<feature type="domain" description="Type II secretion system protein GspG C-terminal" evidence="7">
    <location>
        <begin position="119"/>
        <end position="166"/>
    </location>
</feature>
<dbReference type="Pfam" id="PF08334">
    <property type="entry name" value="T2SSG"/>
    <property type="match status" value="1"/>
</dbReference>
<evidence type="ECO:0000256" key="5">
    <source>
        <dbReference type="ARBA" id="ARBA00023136"/>
    </source>
</evidence>
<dbReference type="InterPro" id="IPR045584">
    <property type="entry name" value="Pilin-like"/>
</dbReference>
<evidence type="ECO:0000313" key="9">
    <source>
        <dbReference type="Proteomes" id="UP000179003"/>
    </source>
</evidence>
<dbReference type="InterPro" id="IPR000983">
    <property type="entry name" value="Bac_GSPG_pilin"/>
</dbReference>
<dbReference type="GO" id="GO:0015627">
    <property type="term" value="C:type II protein secretion system complex"/>
    <property type="evidence" value="ECO:0007669"/>
    <property type="project" value="InterPro"/>
</dbReference>
<gene>
    <name evidence="8" type="ORF">A2442_01315</name>
</gene>
<organism evidence="8 9">
    <name type="scientific">Candidatus Campbellbacteria bacterium RIFOXYC2_FULL_35_25</name>
    <dbReference type="NCBI Taxonomy" id="1797582"/>
    <lineage>
        <taxon>Bacteria</taxon>
        <taxon>Candidatus Campbelliibacteriota</taxon>
    </lineage>
</organism>
<dbReference type="Proteomes" id="UP000179003">
    <property type="component" value="Unassembled WGS sequence"/>
</dbReference>
<dbReference type="Pfam" id="PF07963">
    <property type="entry name" value="N_methyl"/>
    <property type="match status" value="1"/>
</dbReference>
<keyword evidence="5 6" id="KW-0472">Membrane</keyword>
<evidence type="ECO:0000256" key="6">
    <source>
        <dbReference type="SAM" id="Phobius"/>
    </source>
</evidence>
<name>A0A1F5EHA0_9BACT</name>
<evidence type="ECO:0000256" key="4">
    <source>
        <dbReference type="ARBA" id="ARBA00022989"/>
    </source>
</evidence>
<dbReference type="PANTHER" id="PTHR30093">
    <property type="entry name" value="GENERAL SECRETION PATHWAY PROTEIN G"/>
    <property type="match status" value="1"/>
</dbReference>
<feature type="transmembrane region" description="Helical" evidence="6">
    <location>
        <begin position="28"/>
        <end position="51"/>
    </location>
</feature>
<dbReference type="InterPro" id="IPR013545">
    <property type="entry name" value="T2SS_protein-GspG_C"/>
</dbReference>